<name>A0A0B2VQ90_TOXCA</name>
<dbReference type="Proteomes" id="UP000031036">
    <property type="component" value="Unassembled WGS sequence"/>
</dbReference>
<reference evidence="2 3" key="1">
    <citation type="submission" date="2014-11" db="EMBL/GenBank/DDBJ databases">
        <title>Genetic blueprint of the zoonotic pathogen Toxocara canis.</title>
        <authorList>
            <person name="Zhu X.-Q."/>
            <person name="Korhonen P.K."/>
            <person name="Cai H."/>
            <person name="Young N.D."/>
            <person name="Nejsum P."/>
            <person name="von Samson-Himmelstjerna G."/>
            <person name="Boag P.R."/>
            <person name="Tan P."/>
            <person name="Li Q."/>
            <person name="Min J."/>
            <person name="Yang Y."/>
            <person name="Wang X."/>
            <person name="Fang X."/>
            <person name="Hall R.S."/>
            <person name="Hofmann A."/>
            <person name="Sternberg P.W."/>
            <person name="Jex A.R."/>
            <person name="Gasser R.B."/>
        </authorList>
    </citation>
    <scope>NUCLEOTIDE SEQUENCE [LARGE SCALE GENOMIC DNA]</scope>
    <source>
        <strain evidence="2">PN_DK_2014</strain>
    </source>
</reference>
<protein>
    <recommendedName>
        <fullName evidence="4">Secreted protein</fullName>
    </recommendedName>
</protein>
<organism evidence="2 3">
    <name type="scientific">Toxocara canis</name>
    <name type="common">Canine roundworm</name>
    <dbReference type="NCBI Taxonomy" id="6265"/>
    <lineage>
        <taxon>Eukaryota</taxon>
        <taxon>Metazoa</taxon>
        <taxon>Ecdysozoa</taxon>
        <taxon>Nematoda</taxon>
        <taxon>Chromadorea</taxon>
        <taxon>Rhabditida</taxon>
        <taxon>Spirurina</taxon>
        <taxon>Ascaridomorpha</taxon>
        <taxon>Ascaridoidea</taxon>
        <taxon>Toxocaridae</taxon>
        <taxon>Toxocara</taxon>
    </lineage>
</organism>
<dbReference type="EMBL" id="JPKZ01000746">
    <property type="protein sequence ID" value="KHN85691.1"/>
    <property type="molecule type" value="Genomic_DNA"/>
</dbReference>
<feature type="chain" id="PRO_5002095548" description="Secreted protein" evidence="1">
    <location>
        <begin position="20"/>
        <end position="100"/>
    </location>
</feature>
<feature type="non-terminal residue" evidence="2">
    <location>
        <position position="100"/>
    </location>
</feature>
<evidence type="ECO:0000313" key="3">
    <source>
        <dbReference type="Proteomes" id="UP000031036"/>
    </source>
</evidence>
<feature type="signal peptide" evidence="1">
    <location>
        <begin position="1"/>
        <end position="19"/>
    </location>
</feature>
<evidence type="ECO:0008006" key="4">
    <source>
        <dbReference type="Google" id="ProtNLM"/>
    </source>
</evidence>
<evidence type="ECO:0000256" key="1">
    <source>
        <dbReference type="SAM" id="SignalP"/>
    </source>
</evidence>
<comment type="caution">
    <text evidence="2">The sequence shown here is derived from an EMBL/GenBank/DDBJ whole genome shotgun (WGS) entry which is preliminary data.</text>
</comment>
<dbReference type="AlphaFoldDB" id="A0A0B2VQ90"/>
<gene>
    <name evidence="2" type="ORF">Tcan_00814</name>
</gene>
<proteinExistence type="predicted"/>
<keyword evidence="1" id="KW-0732">Signal</keyword>
<keyword evidence="3" id="KW-1185">Reference proteome</keyword>
<accession>A0A0B2VQ90</accession>
<sequence length="100" mass="11794">MFMCFLVFYHLFIILFCFSKCPGKKTTRRKAKSNKEIGRYGNAIAIPASLKLFVVFRRLAKNSAFSAFCILEWLRISHRLQKALTEAQNIRFLYETFLFI</sequence>
<evidence type="ECO:0000313" key="2">
    <source>
        <dbReference type="EMBL" id="KHN85691.1"/>
    </source>
</evidence>